<proteinExistence type="predicted"/>
<evidence type="ECO:0000256" key="1">
    <source>
        <dbReference type="ARBA" id="ARBA00022679"/>
    </source>
</evidence>
<dbReference type="InterPro" id="IPR050832">
    <property type="entry name" value="Bact_Acetyltransf"/>
</dbReference>
<dbReference type="GO" id="GO:0016747">
    <property type="term" value="F:acyltransferase activity, transferring groups other than amino-acyl groups"/>
    <property type="evidence" value="ECO:0007669"/>
    <property type="project" value="InterPro"/>
</dbReference>
<keyword evidence="1 4" id="KW-0808">Transferase</keyword>
<sequence length="160" mass="17140">MIVCVPWDNADATALRWAQLRDVTARYQAPMPATDPEPHGLVAMVVAYVDGVPAACGALVDVTGQEPEFGVARTAEVRRVYVDPQFRGQGLARQVMQTLDAQAQQAGVAQLVLASGTAQPESVALYVSEGFEPMSPYGVNKQYPTSLFFWRALNGAALSA</sequence>
<dbReference type="SUPFAM" id="SSF55729">
    <property type="entry name" value="Acyl-CoA N-acyltransferases (Nat)"/>
    <property type="match status" value="1"/>
</dbReference>
<dbReference type="eggNOG" id="COG0454">
    <property type="taxonomic scope" value="Bacteria"/>
</dbReference>
<evidence type="ECO:0000259" key="3">
    <source>
        <dbReference type="PROSITE" id="PS51186"/>
    </source>
</evidence>
<evidence type="ECO:0000313" key="5">
    <source>
        <dbReference type="Proteomes" id="UP000000628"/>
    </source>
</evidence>
<keyword evidence="2" id="KW-0012">Acyltransferase</keyword>
<keyword evidence="5" id="KW-1185">Reference proteome</keyword>
<dbReference type="PROSITE" id="PS51186">
    <property type="entry name" value="GNAT"/>
    <property type="match status" value="1"/>
</dbReference>
<dbReference type="KEGG" id="jde:Jden_2409"/>
<feature type="domain" description="N-acetyltransferase" evidence="3">
    <location>
        <begin position="1"/>
        <end position="154"/>
    </location>
</feature>
<name>C7R2Q0_JONDD</name>
<reference evidence="4 5" key="1">
    <citation type="journal article" date="2009" name="Stand. Genomic Sci.">
        <title>Complete genome sequence of Jonesia denitrificans type strain (Prevot 55134).</title>
        <authorList>
            <person name="Pukall R."/>
            <person name="Gehrich-Schroter G."/>
            <person name="Lapidus A."/>
            <person name="Nolan M."/>
            <person name="Glavina Del Rio T."/>
            <person name="Lucas S."/>
            <person name="Chen F."/>
            <person name="Tice H."/>
            <person name="Pitluck S."/>
            <person name="Cheng J.F."/>
            <person name="Copeland A."/>
            <person name="Saunders E."/>
            <person name="Brettin T."/>
            <person name="Detter J.C."/>
            <person name="Bruce D."/>
            <person name="Goodwin L."/>
            <person name="Pati A."/>
            <person name="Ivanova N."/>
            <person name="Mavromatis K."/>
            <person name="Ovchinnikova G."/>
            <person name="Chen A."/>
            <person name="Palaniappan K."/>
            <person name="Land M."/>
            <person name="Hauser L."/>
            <person name="Chang Y.J."/>
            <person name="Jeffries C.D."/>
            <person name="Chain P."/>
            <person name="Goker M."/>
            <person name="Bristow J."/>
            <person name="Eisen J.A."/>
            <person name="Markowitz V."/>
            <person name="Hugenholtz P."/>
            <person name="Kyrpides N.C."/>
            <person name="Klenk H.P."/>
            <person name="Han C."/>
        </authorList>
    </citation>
    <scope>NUCLEOTIDE SEQUENCE [LARGE SCALE GENOMIC DNA]</scope>
    <source>
        <strain evidence="5">ATCC 14870 / DSM 20603 / BCRC 15368 / CIP 55.134 / JCM 11481 / NBRC 15587 / NCTC 10816 / Prevot 55134</strain>
    </source>
</reference>
<dbReference type="Proteomes" id="UP000000628">
    <property type="component" value="Chromosome"/>
</dbReference>
<organism evidence="4 5">
    <name type="scientific">Jonesia denitrificans (strain ATCC 14870 / DSM 20603 / BCRC 15368 / CIP 55.134 / JCM 11481 / NBRC 15587 / NCTC 10816 / Prevot 55134)</name>
    <name type="common">Listeria denitrificans</name>
    <dbReference type="NCBI Taxonomy" id="471856"/>
    <lineage>
        <taxon>Bacteria</taxon>
        <taxon>Bacillati</taxon>
        <taxon>Actinomycetota</taxon>
        <taxon>Actinomycetes</taxon>
        <taxon>Micrococcales</taxon>
        <taxon>Jonesiaceae</taxon>
        <taxon>Jonesia</taxon>
    </lineage>
</organism>
<dbReference type="CDD" id="cd04301">
    <property type="entry name" value="NAT_SF"/>
    <property type="match status" value="1"/>
</dbReference>
<dbReference type="PANTHER" id="PTHR43877">
    <property type="entry name" value="AMINOALKYLPHOSPHONATE N-ACETYLTRANSFERASE-RELATED-RELATED"/>
    <property type="match status" value="1"/>
</dbReference>
<evidence type="ECO:0000256" key="2">
    <source>
        <dbReference type="ARBA" id="ARBA00023315"/>
    </source>
</evidence>
<dbReference type="InterPro" id="IPR016181">
    <property type="entry name" value="Acyl_CoA_acyltransferase"/>
</dbReference>
<protein>
    <submittedName>
        <fullName evidence="4">GCN5-related N-acetyltransferase</fullName>
    </submittedName>
</protein>
<dbReference type="OrthoDB" id="70840at2"/>
<dbReference type="STRING" id="471856.Jden_2409"/>
<dbReference type="Pfam" id="PF00583">
    <property type="entry name" value="Acetyltransf_1"/>
    <property type="match status" value="1"/>
</dbReference>
<dbReference type="RefSeq" id="WP_015772652.1">
    <property type="nucleotide sequence ID" value="NC_013174.1"/>
</dbReference>
<dbReference type="PANTHER" id="PTHR43877:SF2">
    <property type="entry name" value="AMINOALKYLPHOSPHONATE N-ACETYLTRANSFERASE-RELATED"/>
    <property type="match status" value="1"/>
</dbReference>
<dbReference type="Gene3D" id="3.40.630.30">
    <property type="match status" value="1"/>
</dbReference>
<dbReference type="InterPro" id="IPR000182">
    <property type="entry name" value="GNAT_dom"/>
</dbReference>
<accession>C7R2Q0</accession>
<gene>
    <name evidence="4" type="ordered locus">Jden_2409</name>
</gene>
<dbReference type="AlphaFoldDB" id="C7R2Q0"/>
<evidence type="ECO:0000313" key="4">
    <source>
        <dbReference type="EMBL" id="ACV10041.1"/>
    </source>
</evidence>
<dbReference type="EMBL" id="CP001706">
    <property type="protein sequence ID" value="ACV10041.1"/>
    <property type="molecule type" value="Genomic_DNA"/>
</dbReference>
<dbReference type="HOGENOM" id="CLU_013985_11_8_11"/>